<evidence type="ECO:0000256" key="5">
    <source>
        <dbReference type="ARBA" id="ARBA00022729"/>
    </source>
</evidence>
<evidence type="ECO:0000256" key="6">
    <source>
        <dbReference type="ARBA" id="ARBA00022989"/>
    </source>
</evidence>
<organism evidence="14 16">
    <name type="scientific">Formosa algae</name>
    <dbReference type="NCBI Taxonomy" id="225843"/>
    <lineage>
        <taxon>Bacteria</taxon>
        <taxon>Pseudomonadati</taxon>
        <taxon>Bacteroidota</taxon>
        <taxon>Flavobacteriia</taxon>
        <taxon>Flavobacteriales</taxon>
        <taxon>Flavobacteriaceae</taxon>
        <taxon>Formosa</taxon>
    </lineage>
</organism>
<dbReference type="Proteomes" id="UP001138672">
    <property type="component" value="Unassembled WGS sequence"/>
</dbReference>
<dbReference type="EMBL" id="JAGGJQ010000002">
    <property type="protein sequence ID" value="MBP1838871.1"/>
    <property type="molecule type" value="Genomic_DNA"/>
</dbReference>
<evidence type="ECO:0000256" key="2">
    <source>
        <dbReference type="ARBA" id="ARBA00022475"/>
    </source>
</evidence>
<comment type="pathway">
    <text evidence="9">Carotenoid biosynthesis; staphyloxanthin biosynthesis; staphyloxanthin from farnesyl diphosphate: step 5/5.</text>
</comment>
<dbReference type="GO" id="GO:0005886">
    <property type="term" value="C:plasma membrane"/>
    <property type="evidence" value="ECO:0007669"/>
    <property type="project" value="UniProtKB-SubCell"/>
</dbReference>
<keyword evidence="4 13" id="KW-0812">Transmembrane</keyword>
<sequence>MILKHIILGFIFGISMSFISWIVGMIINSILMKTAYYKKLSNLNFIKSKSLNKNIGIKYFKWIVKNTFFKFFNQKIKLENRNTDLTVIRNEMTISEISHLIGFIFVTIFAIYKSIDVGILFGLIMMIPNVLMNLYPLLLQQENKRRIDKMMKRKTKNCS</sequence>
<evidence type="ECO:0000313" key="16">
    <source>
        <dbReference type="Proteomes" id="UP001138672"/>
    </source>
</evidence>
<evidence type="ECO:0000256" key="12">
    <source>
        <dbReference type="ARBA" id="ARBA00025324"/>
    </source>
</evidence>
<reference evidence="14" key="1">
    <citation type="submission" date="2021-03" db="EMBL/GenBank/DDBJ databases">
        <title>Genomic Encyclopedia of Type Strains, Phase IV (KMG-IV): sequencing the most valuable type-strain genomes for metagenomic binning, comparative biology and taxonomic classification.</title>
        <authorList>
            <person name="Goeker M."/>
        </authorList>
    </citation>
    <scope>NUCLEOTIDE SEQUENCE</scope>
    <source>
        <strain evidence="14">DSM 15523</strain>
        <strain evidence="15 17">DSM 16476</strain>
    </source>
</reference>
<keyword evidence="2" id="KW-1003">Cell membrane</keyword>
<feature type="transmembrane region" description="Helical" evidence="13">
    <location>
        <begin position="118"/>
        <end position="139"/>
    </location>
</feature>
<keyword evidence="6 13" id="KW-1133">Transmembrane helix</keyword>
<comment type="subcellular location">
    <subcellularLocation>
        <location evidence="1">Cell membrane</location>
        <topology evidence="1">Single-pass membrane protein</topology>
    </subcellularLocation>
</comment>
<keyword evidence="5" id="KW-0732">Signal</keyword>
<feature type="transmembrane region" description="Helical" evidence="13">
    <location>
        <begin position="94"/>
        <end position="112"/>
    </location>
</feature>
<dbReference type="GO" id="GO:0016746">
    <property type="term" value="F:acyltransferase activity"/>
    <property type="evidence" value="ECO:0007669"/>
    <property type="project" value="UniProtKB-KW"/>
</dbReference>
<keyword evidence="3" id="KW-0808">Transferase</keyword>
<evidence type="ECO:0000256" key="9">
    <source>
        <dbReference type="ARBA" id="ARBA00023588"/>
    </source>
</evidence>
<proteinExistence type="inferred from homology"/>
<gene>
    <name evidence="14" type="ORF">J2Z56_000777</name>
    <name evidence="15" type="ORF">J2Z57_000070</name>
</gene>
<keyword evidence="8" id="KW-0012">Acyltransferase</keyword>
<evidence type="ECO:0000256" key="13">
    <source>
        <dbReference type="SAM" id="Phobius"/>
    </source>
</evidence>
<comment type="similarity">
    <text evidence="10">Belongs to the acyltransferase CrtO family.</text>
</comment>
<evidence type="ECO:0000256" key="4">
    <source>
        <dbReference type="ARBA" id="ARBA00022692"/>
    </source>
</evidence>
<dbReference type="EMBL" id="JAUSUU010000001">
    <property type="protein sequence ID" value="MDQ0333648.1"/>
    <property type="molecule type" value="Genomic_DNA"/>
</dbReference>
<evidence type="ECO:0000313" key="14">
    <source>
        <dbReference type="EMBL" id="MBP1838871.1"/>
    </source>
</evidence>
<evidence type="ECO:0000256" key="8">
    <source>
        <dbReference type="ARBA" id="ARBA00023315"/>
    </source>
</evidence>
<evidence type="ECO:0000256" key="1">
    <source>
        <dbReference type="ARBA" id="ARBA00004162"/>
    </source>
</evidence>
<dbReference type="AlphaFoldDB" id="A0A9X0YI94"/>
<comment type="function">
    <text evidence="12">Catalyzes the acylation of glycosyl-4,4'-diaponeurosporenoate, i.e. the esterification of glucose at the C6'' position with the carboxyl group of the C(15) fatty acid 12-methyltetradecanoic acid, to yield staphyloxanthin. This is the last step in the biosynthesis of this orange pigment, present in most staphylococci strains.</text>
</comment>
<protein>
    <recommendedName>
        <fullName evidence="11">Glycosyl-4,4'-diaponeurosporenoate acyltransferase</fullName>
    </recommendedName>
</protein>
<evidence type="ECO:0000313" key="15">
    <source>
        <dbReference type="EMBL" id="MDQ0333648.1"/>
    </source>
</evidence>
<accession>A0A9X0YI94</accession>
<keyword evidence="17" id="KW-1185">Reference proteome</keyword>
<feature type="transmembrane region" description="Helical" evidence="13">
    <location>
        <begin position="6"/>
        <end position="31"/>
    </location>
</feature>
<dbReference type="Proteomes" id="UP001231587">
    <property type="component" value="Unassembled WGS sequence"/>
</dbReference>
<evidence type="ECO:0000313" key="17">
    <source>
        <dbReference type="Proteomes" id="UP001231587"/>
    </source>
</evidence>
<dbReference type="InterPro" id="IPR044021">
    <property type="entry name" value="CrtO"/>
</dbReference>
<evidence type="ECO:0000256" key="7">
    <source>
        <dbReference type="ARBA" id="ARBA00023136"/>
    </source>
</evidence>
<evidence type="ECO:0000256" key="3">
    <source>
        <dbReference type="ARBA" id="ARBA00022679"/>
    </source>
</evidence>
<name>A0A9X0YI94_9FLAO</name>
<evidence type="ECO:0000256" key="11">
    <source>
        <dbReference type="ARBA" id="ARBA00023667"/>
    </source>
</evidence>
<evidence type="ECO:0000256" key="10">
    <source>
        <dbReference type="ARBA" id="ARBA00023603"/>
    </source>
</evidence>
<comment type="caution">
    <text evidence="14">The sequence shown here is derived from an EMBL/GenBank/DDBJ whole genome shotgun (WGS) entry which is preliminary data.</text>
</comment>
<dbReference type="RefSeq" id="WP_232301643.1">
    <property type="nucleotide sequence ID" value="NZ_JAGGJQ010000002.1"/>
</dbReference>
<dbReference type="Pfam" id="PF18927">
    <property type="entry name" value="CrtO"/>
    <property type="match status" value="1"/>
</dbReference>
<keyword evidence="7 13" id="KW-0472">Membrane</keyword>